<keyword evidence="2" id="KW-1185">Reference proteome</keyword>
<protein>
    <submittedName>
        <fullName evidence="1">YfcL protein</fullName>
    </submittedName>
</protein>
<reference evidence="2" key="1">
    <citation type="submission" date="2016-10" db="EMBL/GenBank/DDBJ databases">
        <authorList>
            <person name="Varghese N."/>
            <person name="Submissions S."/>
        </authorList>
    </citation>
    <scope>NUCLEOTIDE SEQUENCE [LARGE SCALE GENOMIC DNA]</scope>
    <source>
        <strain evidence="2">CGMCC 1.10824</strain>
    </source>
</reference>
<dbReference type="EMBL" id="FMXN01000012">
    <property type="protein sequence ID" value="SDB47883.1"/>
    <property type="molecule type" value="Genomic_DNA"/>
</dbReference>
<dbReference type="Proteomes" id="UP000199626">
    <property type="component" value="Unassembled WGS sequence"/>
</dbReference>
<dbReference type="InterPro" id="IPR014987">
    <property type="entry name" value="UPF_YfcL"/>
</dbReference>
<name>A0A1G6DRR5_9GAMM</name>
<dbReference type="AlphaFoldDB" id="A0A1G6DRR5"/>
<gene>
    <name evidence="1" type="ORF">SAMN02927930_01859</name>
</gene>
<evidence type="ECO:0000313" key="2">
    <source>
        <dbReference type="Proteomes" id="UP000199626"/>
    </source>
</evidence>
<sequence length="99" mass="10739">MAAVGNQGLFQGYVSDLEQVFDDLVATGTDDELFASGYLRGHFDLVVAQLELQEQAQTEAILPAVHQSVEQAKHELSPTDMAHIQALLHRLADVPVPTA</sequence>
<accession>A0A1G6DRR5</accession>
<dbReference type="STRING" id="1159017.SAMN02927930_01859"/>
<organism evidence="1 2">
    <name type="scientific">Pseudidiomarina indica</name>
    <dbReference type="NCBI Taxonomy" id="1159017"/>
    <lineage>
        <taxon>Bacteria</taxon>
        <taxon>Pseudomonadati</taxon>
        <taxon>Pseudomonadota</taxon>
        <taxon>Gammaproteobacteria</taxon>
        <taxon>Alteromonadales</taxon>
        <taxon>Idiomarinaceae</taxon>
        <taxon>Pseudidiomarina</taxon>
    </lineage>
</organism>
<dbReference type="Pfam" id="PF08891">
    <property type="entry name" value="YfcL"/>
    <property type="match status" value="1"/>
</dbReference>
<dbReference type="OrthoDB" id="5600394at2"/>
<evidence type="ECO:0000313" key="1">
    <source>
        <dbReference type="EMBL" id="SDB47883.1"/>
    </source>
</evidence>
<proteinExistence type="predicted"/>
<dbReference type="RefSeq" id="WP_092593778.1">
    <property type="nucleotide sequence ID" value="NZ_FMXN01000012.1"/>
</dbReference>